<proteinExistence type="predicted"/>
<feature type="domain" description="DUF4219" evidence="1">
    <location>
        <begin position="15"/>
        <end position="40"/>
    </location>
</feature>
<evidence type="ECO:0000313" key="2">
    <source>
        <dbReference type="EMBL" id="OJA08576.1"/>
    </source>
</evidence>
<comment type="caution">
    <text evidence="2">The sequence shown here is derived from an EMBL/GenBank/DDBJ whole genome shotgun (WGS) entry which is preliminary data.</text>
</comment>
<reference evidence="2 3" key="1">
    <citation type="submission" date="2016-03" db="EMBL/GenBank/DDBJ databases">
        <title>Comparative genomics of the ectomycorrhizal sister species Rhizopogon vinicolor and Rhizopogon vesiculosus (Basidiomycota: Boletales) reveals a divergence of the mating type B locus.</title>
        <authorList>
            <person name="Mujic A.B."/>
            <person name="Kuo A."/>
            <person name="Tritt A."/>
            <person name="Lipzen A."/>
            <person name="Chen C."/>
            <person name="Johnson J."/>
            <person name="Sharma A."/>
            <person name="Barry K."/>
            <person name="Grigoriev I.V."/>
            <person name="Spatafora J.W."/>
        </authorList>
    </citation>
    <scope>NUCLEOTIDE SEQUENCE [LARGE SCALE GENOMIC DNA]</scope>
    <source>
        <strain evidence="2 3">AM-OR11-056</strain>
    </source>
</reference>
<dbReference type="InterPro" id="IPR025314">
    <property type="entry name" value="DUF4219"/>
</dbReference>
<gene>
    <name evidence="2" type="ORF">AZE42_11503</name>
</gene>
<dbReference type="OrthoDB" id="3223501at2759"/>
<keyword evidence="3" id="KW-1185">Reference proteome</keyword>
<dbReference type="Pfam" id="PF13961">
    <property type="entry name" value="DUF4219"/>
    <property type="match status" value="1"/>
</dbReference>
<dbReference type="EMBL" id="LVVM01006269">
    <property type="protein sequence ID" value="OJA08576.1"/>
    <property type="molecule type" value="Genomic_DNA"/>
</dbReference>
<protein>
    <recommendedName>
        <fullName evidence="1">DUF4219 domain-containing protein</fullName>
    </recommendedName>
</protein>
<name>A0A1J8Q5K2_9AGAM</name>
<sequence length="74" mass="8230">MSSENYKSTNSITKLTSSNYPTWKGEMKAYLCVKGLWRLVNGFKTCPSDADAKAKWDIKADKAADAVQDNPVKI</sequence>
<organism evidence="2 3">
    <name type="scientific">Rhizopogon vesiculosus</name>
    <dbReference type="NCBI Taxonomy" id="180088"/>
    <lineage>
        <taxon>Eukaryota</taxon>
        <taxon>Fungi</taxon>
        <taxon>Dikarya</taxon>
        <taxon>Basidiomycota</taxon>
        <taxon>Agaricomycotina</taxon>
        <taxon>Agaricomycetes</taxon>
        <taxon>Agaricomycetidae</taxon>
        <taxon>Boletales</taxon>
        <taxon>Suillineae</taxon>
        <taxon>Rhizopogonaceae</taxon>
        <taxon>Rhizopogon</taxon>
    </lineage>
</organism>
<dbReference type="STRING" id="180088.A0A1J8Q5K2"/>
<evidence type="ECO:0000313" key="3">
    <source>
        <dbReference type="Proteomes" id="UP000183567"/>
    </source>
</evidence>
<accession>A0A1J8Q5K2</accession>
<dbReference type="Proteomes" id="UP000183567">
    <property type="component" value="Unassembled WGS sequence"/>
</dbReference>
<dbReference type="AlphaFoldDB" id="A0A1J8Q5K2"/>
<evidence type="ECO:0000259" key="1">
    <source>
        <dbReference type="Pfam" id="PF13961"/>
    </source>
</evidence>